<proteinExistence type="inferred from homology"/>
<protein>
    <submittedName>
        <fullName evidence="2">Uncharacterized protein</fullName>
    </submittedName>
</protein>
<dbReference type="OrthoDB" id="412788at2759"/>
<name>A0A8H4X2T6_9HYPO</name>
<dbReference type="PANTHER" id="PTHR34598:SF3">
    <property type="entry name" value="OXIDOREDUCTASE AN1597"/>
    <property type="match status" value="1"/>
</dbReference>
<dbReference type="PANTHER" id="PTHR34598">
    <property type="entry name" value="BLL6449 PROTEIN"/>
    <property type="match status" value="1"/>
</dbReference>
<dbReference type="InterPro" id="IPR044053">
    <property type="entry name" value="AsaB-like"/>
</dbReference>
<dbReference type="AlphaFoldDB" id="A0A8H4X2T6"/>
<keyword evidence="3" id="KW-1185">Reference proteome</keyword>
<reference evidence="2" key="1">
    <citation type="journal article" date="2020" name="BMC Genomics">
        <title>Correction to: Identification and distribution of gene clusters required for synthesis of sphingolipid metabolism inhibitors in diverse species of the filamentous fungus Fusarium.</title>
        <authorList>
            <person name="Kim H.S."/>
            <person name="Lohmar J.M."/>
            <person name="Busman M."/>
            <person name="Brown D.W."/>
            <person name="Naumann T.A."/>
            <person name="Divon H.H."/>
            <person name="Lysoe E."/>
            <person name="Uhlig S."/>
            <person name="Proctor R.H."/>
        </authorList>
    </citation>
    <scope>NUCLEOTIDE SEQUENCE</scope>
    <source>
        <strain evidence="2">NRRL 45417</strain>
    </source>
</reference>
<dbReference type="EMBL" id="JABFAI010000041">
    <property type="protein sequence ID" value="KAF4959029.1"/>
    <property type="molecule type" value="Genomic_DNA"/>
</dbReference>
<reference evidence="2" key="2">
    <citation type="submission" date="2020-05" db="EMBL/GenBank/DDBJ databases">
        <authorList>
            <person name="Kim H.-S."/>
            <person name="Proctor R.H."/>
            <person name="Brown D.W."/>
        </authorList>
    </citation>
    <scope>NUCLEOTIDE SEQUENCE</scope>
    <source>
        <strain evidence="2">NRRL 45417</strain>
    </source>
</reference>
<organism evidence="2 3">
    <name type="scientific">Fusarium gaditjirri</name>
    <dbReference type="NCBI Taxonomy" id="282569"/>
    <lineage>
        <taxon>Eukaryota</taxon>
        <taxon>Fungi</taxon>
        <taxon>Dikarya</taxon>
        <taxon>Ascomycota</taxon>
        <taxon>Pezizomycotina</taxon>
        <taxon>Sordariomycetes</taxon>
        <taxon>Hypocreomycetidae</taxon>
        <taxon>Hypocreales</taxon>
        <taxon>Nectriaceae</taxon>
        <taxon>Fusarium</taxon>
        <taxon>Fusarium nisikadoi species complex</taxon>
    </lineage>
</organism>
<dbReference type="Proteomes" id="UP000604273">
    <property type="component" value="Unassembled WGS sequence"/>
</dbReference>
<comment type="caution">
    <text evidence="2">The sequence shown here is derived from an EMBL/GenBank/DDBJ whole genome shotgun (WGS) entry which is preliminary data.</text>
</comment>
<gene>
    <name evidence="2" type="ORF">FGADI_1907</name>
</gene>
<comment type="similarity">
    <text evidence="1">Belongs to the asaB hydroxylase/desaturase family.</text>
</comment>
<accession>A0A8H4X2T6</accession>
<evidence type="ECO:0000313" key="3">
    <source>
        <dbReference type="Proteomes" id="UP000604273"/>
    </source>
</evidence>
<evidence type="ECO:0000313" key="2">
    <source>
        <dbReference type="EMBL" id="KAF4959029.1"/>
    </source>
</evidence>
<evidence type="ECO:0000256" key="1">
    <source>
        <dbReference type="ARBA" id="ARBA00023604"/>
    </source>
</evidence>
<sequence length="203" mass="23422">MSGDTVAELSFIKDLDLYKQEKPYLLFVGKPANAENAKHTNIELETVPNIPVHDVRDRHHEYTVDEHGFQFVTHEQTFSDFDNENLINQHYLPEVEKVIYDNVPYAKKVFVFDWRIRKQMTTAEADETFSPSQLVERLLVLAPSQTVHSDTTEFSLIKRVKHELPDQADELLKGRVQMINSKVRNQFLEATLPRGAKLAAVCL</sequence>
<dbReference type="GO" id="GO:0016491">
    <property type="term" value="F:oxidoreductase activity"/>
    <property type="evidence" value="ECO:0007669"/>
    <property type="project" value="InterPro"/>
</dbReference>